<proteinExistence type="predicted"/>
<reference evidence="1 2" key="1">
    <citation type="journal article" date="2003" name="Proc. Natl. Acad. Sci. U.S.A.">
        <title>The complete genome sequence of the carcinogenic bacterium Helicobacter hepaticus.</title>
        <authorList>
            <person name="Suerbaum S."/>
            <person name="Josenhans C."/>
            <person name="Sterzenbach T."/>
            <person name="Drescher B."/>
            <person name="Brandt P."/>
            <person name="Bell M."/>
            <person name="Droege M."/>
            <person name="Fartmann B."/>
            <person name="Fischer H.-P."/>
            <person name="Ge Z."/>
            <person name="Hoerster A."/>
            <person name="Holland R."/>
            <person name="Klein K."/>
            <person name="Koenig J."/>
            <person name="Macko L."/>
            <person name="Mendz G.L."/>
            <person name="Nyakatura G."/>
            <person name="Schauer D.B."/>
            <person name="Shen Z."/>
            <person name="Weber J."/>
            <person name="Frosch M."/>
            <person name="Fox J.G."/>
        </authorList>
    </citation>
    <scope>NUCLEOTIDE SEQUENCE [LARGE SCALE GENOMIC DNA]</scope>
    <source>
        <strain evidence="2">ATCC 51449 / 3B1</strain>
    </source>
</reference>
<dbReference type="InterPro" id="IPR036736">
    <property type="entry name" value="ACP-like_sf"/>
</dbReference>
<dbReference type="Proteomes" id="UP000002495">
    <property type="component" value="Chromosome"/>
</dbReference>
<keyword evidence="2" id="KW-1185">Reference proteome</keyword>
<dbReference type="KEGG" id="hhe:HH_0087"/>
<evidence type="ECO:0000313" key="1">
    <source>
        <dbReference type="EMBL" id="AAP76684.1"/>
    </source>
</evidence>
<sequence length="84" mass="9633">MENTIEKRIYRILSSVLDMCVDESTHICMENCEQWSSLAHIDIVMSVEEEFGICFKESDLASIVSQESLILKVQEILSHNKKAL</sequence>
<name>Q7VK05_HELHP</name>
<dbReference type="HOGENOM" id="CLU_108696_20_6_7"/>
<accession>Q7VK05</accession>
<evidence type="ECO:0000313" key="2">
    <source>
        <dbReference type="Proteomes" id="UP000002495"/>
    </source>
</evidence>
<dbReference type="STRING" id="235279.HH_0087"/>
<protein>
    <submittedName>
        <fullName evidence="1">Acyl carrier protein</fullName>
    </submittedName>
</protein>
<dbReference type="Gene3D" id="1.10.1200.10">
    <property type="entry name" value="ACP-like"/>
    <property type="match status" value="1"/>
</dbReference>
<dbReference type="EMBL" id="AE017125">
    <property type="protein sequence ID" value="AAP76684.1"/>
    <property type="molecule type" value="Genomic_DNA"/>
</dbReference>
<dbReference type="eggNOG" id="COG0236">
    <property type="taxonomic scope" value="Bacteria"/>
</dbReference>
<dbReference type="SUPFAM" id="SSF47336">
    <property type="entry name" value="ACP-like"/>
    <property type="match status" value="1"/>
</dbReference>
<organism evidence="1 2">
    <name type="scientific">Helicobacter hepaticus (strain ATCC 51449 / 3B1)</name>
    <dbReference type="NCBI Taxonomy" id="235279"/>
    <lineage>
        <taxon>Bacteria</taxon>
        <taxon>Pseudomonadati</taxon>
        <taxon>Campylobacterota</taxon>
        <taxon>Epsilonproteobacteria</taxon>
        <taxon>Campylobacterales</taxon>
        <taxon>Helicobacteraceae</taxon>
        <taxon>Helicobacter</taxon>
    </lineage>
</organism>
<gene>
    <name evidence="1" type="ordered locus">HH_0087</name>
</gene>
<dbReference type="AlphaFoldDB" id="Q7VK05"/>